<keyword evidence="1" id="KW-0732">Signal</keyword>
<proteinExistence type="predicted"/>
<name>A0ABS7YAK7_9BURK</name>
<evidence type="ECO:0008006" key="4">
    <source>
        <dbReference type="Google" id="ProtNLM"/>
    </source>
</evidence>
<feature type="signal peptide" evidence="1">
    <location>
        <begin position="1"/>
        <end position="22"/>
    </location>
</feature>
<dbReference type="RefSeq" id="WP_225239001.1">
    <property type="nucleotide sequence ID" value="NZ_JAHYBX010000004.1"/>
</dbReference>
<evidence type="ECO:0000313" key="2">
    <source>
        <dbReference type="EMBL" id="MCA1856728.1"/>
    </source>
</evidence>
<dbReference type="EMBL" id="JAHYBX010000004">
    <property type="protein sequence ID" value="MCA1856728.1"/>
    <property type="molecule type" value="Genomic_DNA"/>
</dbReference>
<reference evidence="2 3" key="1">
    <citation type="submission" date="2021-07" db="EMBL/GenBank/DDBJ databases">
        <title>Characterization of Violacein-producing bacteria and related species.</title>
        <authorList>
            <person name="Wilson H.S."/>
            <person name="De Leon M.E."/>
        </authorList>
    </citation>
    <scope>NUCLEOTIDE SEQUENCE [LARGE SCALE GENOMIC DNA]</scope>
    <source>
        <strain evidence="2 3">HSC-2F05</strain>
    </source>
</reference>
<evidence type="ECO:0000313" key="3">
    <source>
        <dbReference type="Proteomes" id="UP001198602"/>
    </source>
</evidence>
<keyword evidence="3" id="KW-1185">Reference proteome</keyword>
<organism evidence="2 3">
    <name type="scientific">Massilia hydrophila</name>
    <dbReference type="NCBI Taxonomy" id="3044279"/>
    <lineage>
        <taxon>Bacteria</taxon>
        <taxon>Pseudomonadati</taxon>
        <taxon>Pseudomonadota</taxon>
        <taxon>Betaproteobacteria</taxon>
        <taxon>Burkholderiales</taxon>
        <taxon>Oxalobacteraceae</taxon>
        <taxon>Telluria group</taxon>
        <taxon>Massilia</taxon>
    </lineage>
</organism>
<dbReference type="PROSITE" id="PS51257">
    <property type="entry name" value="PROKAR_LIPOPROTEIN"/>
    <property type="match status" value="1"/>
</dbReference>
<gene>
    <name evidence="2" type="ORF">LE190_12440</name>
</gene>
<feature type="chain" id="PRO_5046583735" description="Carboxypeptidase regulatory-like domain-containing protein" evidence="1">
    <location>
        <begin position="23"/>
        <end position="196"/>
    </location>
</feature>
<protein>
    <recommendedName>
        <fullName evidence="4">Carboxypeptidase regulatory-like domain-containing protein</fullName>
    </recommendedName>
</protein>
<comment type="caution">
    <text evidence="2">The sequence shown here is derived from an EMBL/GenBank/DDBJ whole genome shotgun (WGS) entry which is preliminary data.</text>
</comment>
<evidence type="ECO:0000256" key="1">
    <source>
        <dbReference type="SAM" id="SignalP"/>
    </source>
</evidence>
<accession>A0ABS7YAK7</accession>
<dbReference type="Proteomes" id="UP001198602">
    <property type="component" value="Unassembled WGS sequence"/>
</dbReference>
<sequence length="196" mass="19810">MKSTYLRAGAVLACALALSACGGSDGELGIGGSFAGVTKSGLVLTNNGGSDLAITPTADGRGTFFFKDLVETDSTYNVKVKSIPSNAVKCEEFNNTGRAAFTINNIGIVCTIKQHALTGKITGLTGANLVLVNGADRVPVPAGATSFAMAPVSEDSPYGVVVLTQPDNQTCTVTNGSGTMGENDVNSLAVTCGPRA</sequence>